<gene>
    <name evidence="1" type="ORF">NCTC8333_03212</name>
</gene>
<reference evidence="1 2" key="1">
    <citation type="submission" date="2018-06" db="EMBL/GenBank/DDBJ databases">
        <authorList>
            <consortium name="Pathogen Informatics"/>
            <person name="Doyle S."/>
        </authorList>
    </citation>
    <scope>NUCLEOTIDE SEQUENCE [LARGE SCALE GENOMIC DNA]</scope>
    <source>
        <strain evidence="1 2">NCTC8333</strain>
    </source>
</reference>
<evidence type="ECO:0000313" key="2">
    <source>
        <dbReference type="Proteomes" id="UP000254718"/>
    </source>
</evidence>
<comment type="caution">
    <text evidence="1">The sequence shown here is derived from an EMBL/GenBank/DDBJ whole genome shotgun (WGS) entry which is preliminary data.</text>
</comment>
<accession>A0AAX2KEU9</accession>
<name>A0AAX2KEU9_ECOLX</name>
<proteinExistence type="predicted"/>
<dbReference type="Proteomes" id="UP000254718">
    <property type="component" value="Unassembled WGS sequence"/>
</dbReference>
<dbReference type="EMBL" id="UGFE01000002">
    <property type="protein sequence ID" value="STM24243.1"/>
    <property type="molecule type" value="Genomic_DNA"/>
</dbReference>
<keyword evidence="1" id="KW-0238">DNA-binding</keyword>
<dbReference type="GO" id="GO:0003677">
    <property type="term" value="F:DNA binding"/>
    <property type="evidence" value="ECO:0007669"/>
    <property type="project" value="UniProtKB-KW"/>
</dbReference>
<sequence length="32" mass="3570">MSINEVVKQDWHPAHVVAAVHVKGFTLRSLSI</sequence>
<organism evidence="1 2">
    <name type="scientific">Escherichia coli</name>
    <dbReference type="NCBI Taxonomy" id="562"/>
    <lineage>
        <taxon>Bacteria</taxon>
        <taxon>Pseudomonadati</taxon>
        <taxon>Pseudomonadota</taxon>
        <taxon>Gammaproteobacteria</taxon>
        <taxon>Enterobacterales</taxon>
        <taxon>Enterobacteriaceae</taxon>
        <taxon>Escherichia</taxon>
    </lineage>
</organism>
<dbReference type="AlphaFoldDB" id="A0AAX2KEU9"/>
<protein>
    <submittedName>
        <fullName evidence="1">DNA-binding protein</fullName>
    </submittedName>
</protein>
<evidence type="ECO:0000313" key="1">
    <source>
        <dbReference type="EMBL" id="STM24243.1"/>
    </source>
</evidence>